<dbReference type="EMBL" id="AVGG01000005">
    <property type="protein sequence ID" value="ESU28771.1"/>
    <property type="molecule type" value="Genomic_DNA"/>
</dbReference>
<dbReference type="OrthoDB" id="214150at2"/>
<proteinExistence type="predicted"/>
<dbReference type="Pfam" id="PF08818">
    <property type="entry name" value="DUF1801"/>
    <property type="match status" value="1"/>
</dbReference>
<dbReference type="eggNOG" id="COG4430">
    <property type="taxonomic scope" value="Bacteria"/>
</dbReference>
<protein>
    <recommendedName>
        <fullName evidence="1">YdhG-like domain-containing protein</fullName>
    </recommendedName>
</protein>
<dbReference type="Gene3D" id="3.90.1150.200">
    <property type="match status" value="1"/>
</dbReference>
<dbReference type="Pfam" id="PF13376">
    <property type="entry name" value="OmdA"/>
    <property type="match status" value="1"/>
</dbReference>
<name>V6SQ75_9FLAO</name>
<dbReference type="Proteomes" id="UP000018004">
    <property type="component" value="Unassembled WGS sequence"/>
</dbReference>
<dbReference type="AlphaFoldDB" id="V6SQ75"/>
<dbReference type="InterPro" id="IPR014922">
    <property type="entry name" value="YdhG-like"/>
</dbReference>
<dbReference type="InterPro" id="IPR016786">
    <property type="entry name" value="YdeI_bac"/>
</dbReference>
<dbReference type="PIRSF" id="PIRSF021308">
    <property type="entry name" value="UCP021308"/>
    <property type="match status" value="1"/>
</dbReference>
<feature type="domain" description="YdhG-like" evidence="1">
    <location>
        <begin position="13"/>
        <end position="111"/>
    </location>
</feature>
<evidence type="ECO:0000313" key="3">
    <source>
        <dbReference type="Proteomes" id="UP000018004"/>
    </source>
</evidence>
<evidence type="ECO:0000259" key="1">
    <source>
        <dbReference type="Pfam" id="PF08818"/>
    </source>
</evidence>
<dbReference type="RefSeq" id="WP_023579007.1">
    <property type="nucleotide sequence ID" value="NZ_AVGG01000005.1"/>
</dbReference>
<organism evidence="2 3">
    <name type="scientific">Flavobacterium limnosediminis JC2902</name>
    <dbReference type="NCBI Taxonomy" id="1341181"/>
    <lineage>
        <taxon>Bacteria</taxon>
        <taxon>Pseudomonadati</taxon>
        <taxon>Bacteroidota</taxon>
        <taxon>Flavobacteriia</taxon>
        <taxon>Flavobacteriales</taxon>
        <taxon>Flavobacteriaceae</taxon>
        <taxon>Flavobacterium</taxon>
    </lineage>
</organism>
<evidence type="ECO:0000313" key="2">
    <source>
        <dbReference type="EMBL" id="ESU28771.1"/>
    </source>
</evidence>
<dbReference type="STRING" id="1341181.FLJC2902T_13670"/>
<dbReference type="SUPFAM" id="SSF159888">
    <property type="entry name" value="YdhG-like"/>
    <property type="match status" value="1"/>
</dbReference>
<sequence>MEEKNPWNKNNQWAEEMDFLKSLIAKTELEEMTKWGGSVYTINTKNVVGVGGFKSYVAIWFFNGVFLKDEKKVLVNANEGVTKALRQWRFSSKEELLKNEKLILKYMNEAIANEKAGISKKPEKKEAIISELLEAEFKNDKTLAKAFDTFSPYKQREFLEYIETAKQEKTKLTRIEKIKPMILEGIGLNDKYR</sequence>
<accession>V6SQ75</accession>
<comment type="caution">
    <text evidence="2">The sequence shown here is derived from an EMBL/GenBank/DDBJ whole genome shotgun (WGS) entry which is preliminary data.</text>
</comment>
<gene>
    <name evidence="2" type="ORF">FLJC2902T_13670</name>
</gene>
<reference evidence="2 3" key="1">
    <citation type="submission" date="2013-08" db="EMBL/GenBank/DDBJ databases">
        <title>Flavobacterium limnosediminis JC2902 genome sequencing.</title>
        <authorList>
            <person name="Lee K."/>
            <person name="Yi H."/>
            <person name="Park S."/>
            <person name="Chun J."/>
        </authorList>
    </citation>
    <scope>NUCLEOTIDE SEQUENCE [LARGE SCALE GENOMIC DNA]</scope>
    <source>
        <strain evidence="2 3">JC2902</strain>
    </source>
</reference>
<dbReference type="PATRIC" id="fig|1341181.4.peg.1346"/>
<keyword evidence="3" id="KW-1185">Reference proteome</keyword>